<dbReference type="Gene3D" id="3.30.9.10">
    <property type="entry name" value="D-Amino Acid Oxidase, subunit A, domain 2"/>
    <property type="match status" value="1"/>
</dbReference>
<evidence type="ECO:0000256" key="5">
    <source>
        <dbReference type="ARBA" id="ARBA00036066"/>
    </source>
</evidence>
<keyword evidence="4" id="KW-0560">Oxidoreductase</keyword>
<evidence type="ECO:0000256" key="7">
    <source>
        <dbReference type="ARBA" id="ARBA00038878"/>
    </source>
</evidence>
<dbReference type="AlphaFoldDB" id="A0AAD5RT20"/>
<dbReference type="Pfam" id="PF01266">
    <property type="entry name" value="DAO"/>
    <property type="match status" value="1"/>
</dbReference>
<keyword evidence="2" id="KW-0285">Flavoprotein</keyword>
<organism evidence="11 12">
    <name type="scientific">Zalerion maritima</name>
    <dbReference type="NCBI Taxonomy" id="339359"/>
    <lineage>
        <taxon>Eukaryota</taxon>
        <taxon>Fungi</taxon>
        <taxon>Dikarya</taxon>
        <taxon>Ascomycota</taxon>
        <taxon>Pezizomycotina</taxon>
        <taxon>Sordariomycetes</taxon>
        <taxon>Lulworthiomycetidae</taxon>
        <taxon>Lulworthiales</taxon>
        <taxon>Lulworthiaceae</taxon>
        <taxon>Zalerion</taxon>
    </lineage>
</organism>
<evidence type="ECO:0000256" key="4">
    <source>
        <dbReference type="ARBA" id="ARBA00023002"/>
    </source>
</evidence>
<dbReference type="Gene3D" id="3.50.50.60">
    <property type="entry name" value="FAD/NAD(P)-binding domain"/>
    <property type="match status" value="1"/>
</dbReference>
<feature type="region of interest" description="Disordered" evidence="9">
    <location>
        <begin position="326"/>
        <end position="351"/>
    </location>
</feature>
<sequence length="462" mass="49444">MVEELDFDAVIIGGGVIGLSIAHSLTSHHSSPLDPSRILLLERHPQLGTETSSRNSEVIHGGLYYPPASLKTRLCIRGRRLLYSFCESHNVPHRKTGKWILAQDCAQTGALKRMIEKTKSLRDVEDGVGGTLGETPLRWVSREESEREEPDVHVDWEAGGSILESPETGIVDSHSFMLALEGRFTEAGGTVAVESPVSKATPLPAPGSDSLGSNGWEITVSPTSTIPDPSAITSRAVINAAGLSAVSLFNAILSSLPSEASPAEKLPPLKYAKGNYFSYSRSSPRPSRLLYPAPVAGASGLGTHLTLDLSDPPRVRFGPDVEWVTPFSSPSSSSPPSPEPEPEPRPEETIPTEIYAPNPAHLAQATREIKKYLPSIDASSLVPDYSGIRPKLSLHHNQEGGGLGEGKGFVDFYVRKEKGFAGLVNCLGIESPGLTSSLAVGEMVARLVVGEGDWGEREGLKR</sequence>
<evidence type="ECO:0000256" key="3">
    <source>
        <dbReference type="ARBA" id="ARBA00022827"/>
    </source>
</evidence>
<name>A0AAD5RT20_9PEZI</name>
<dbReference type="InterPro" id="IPR036188">
    <property type="entry name" value="FAD/NAD-bd_sf"/>
</dbReference>
<dbReference type="GO" id="GO:0047545">
    <property type="term" value="F:(S)-2-hydroxyglutarate dehydrogenase activity"/>
    <property type="evidence" value="ECO:0007669"/>
    <property type="project" value="UniProtKB-EC"/>
</dbReference>
<dbReference type="PANTHER" id="PTHR43104">
    <property type="entry name" value="L-2-HYDROXYGLUTARATE DEHYDROGENASE, MITOCHONDRIAL"/>
    <property type="match status" value="1"/>
</dbReference>
<protein>
    <recommendedName>
        <fullName evidence="8">L-2-hydroxyglutarate dehydrogenase, mitochondrial</fullName>
        <ecNumber evidence="7">1.1.99.2</ecNumber>
    </recommendedName>
</protein>
<dbReference type="Proteomes" id="UP001201980">
    <property type="component" value="Unassembled WGS sequence"/>
</dbReference>
<feature type="domain" description="FAD dependent oxidoreductase" evidence="10">
    <location>
        <begin position="8"/>
        <end position="447"/>
    </location>
</feature>
<evidence type="ECO:0000259" key="10">
    <source>
        <dbReference type="Pfam" id="PF01266"/>
    </source>
</evidence>
<evidence type="ECO:0000256" key="1">
    <source>
        <dbReference type="ARBA" id="ARBA00001974"/>
    </source>
</evidence>
<dbReference type="PANTHER" id="PTHR43104:SF4">
    <property type="entry name" value="L-2-HYDROXYGLUTARATE DEHYDROGENASE, MITOCHONDRIAL"/>
    <property type="match status" value="1"/>
</dbReference>
<evidence type="ECO:0000256" key="2">
    <source>
        <dbReference type="ARBA" id="ARBA00022630"/>
    </source>
</evidence>
<dbReference type="EC" id="1.1.99.2" evidence="7"/>
<dbReference type="InterPro" id="IPR006076">
    <property type="entry name" value="FAD-dep_OxRdtase"/>
</dbReference>
<keyword evidence="3" id="KW-0274">FAD</keyword>
<comment type="caution">
    <text evidence="11">The sequence shown here is derived from an EMBL/GenBank/DDBJ whole genome shotgun (WGS) entry which is preliminary data.</text>
</comment>
<evidence type="ECO:0000313" key="12">
    <source>
        <dbReference type="Proteomes" id="UP001201980"/>
    </source>
</evidence>
<evidence type="ECO:0000256" key="8">
    <source>
        <dbReference type="ARBA" id="ARBA00041137"/>
    </source>
</evidence>
<comment type="similarity">
    <text evidence="6">Belongs to the L2HGDH family.</text>
</comment>
<accession>A0AAD5RT20</accession>
<evidence type="ECO:0000313" key="11">
    <source>
        <dbReference type="EMBL" id="KAJ2903477.1"/>
    </source>
</evidence>
<keyword evidence="12" id="KW-1185">Reference proteome</keyword>
<proteinExistence type="inferred from homology"/>
<comment type="catalytic activity">
    <reaction evidence="5">
        <text>(S)-2-hydroxyglutarate + A = 2-oxoglutarate + AH2</text>
        <dbReference type="Rhea" id="RHEA:21252"/>
        <dbReference type="ChEBI" id="CHEBI:13193"/>
        <dbReference type="ChEBI" id="CHEBI:16782"/>
        <dbReference type="ChEBI" id="CHEBI:16810"/>
        <dbReference type="ChEBI" id="CHEBI:17499"/>
        <dbReference type="EC" id="1.1.99.2"/>
    </reaction>
</comment>
<dbReference type="EMBL" id="JAKWBI020000080">
    <property type="protein sequence ID" value="KAJ2903477.1"/>
    <property type="molecule type" value="Genomic_DNA"/>
</dbReference>
<reference evidence="11" key="1">
    <citation type="submission" date="2022-07" db="EMBL/GenBank/DDBJ databases">
        <title>Draft genome sequence of Zalerion maritima ATCC 34329, a (micro)plastics degrading marine fungus.</title>
        <authorList>
            <person name="Paco A."/>
            <person name="Goncalves M.F.M."/>
            <person name="Rocha-Santos T.A.P."/>
            <person name="Alves A."/>
        </authorList>
    </citation>
    <scope>NUCLEOTIDE SEQUENCE</scope>
    <source>
        <strain evidence="11">ATCC 34329</strain>
    </source>
</reference>
<comment type="cofactor">
    <cofactor evidence="1">
        <name>FAD</name>
        <dbReference type="ChEBI" id="CHEBI:57692"/>
    </cofactor>
</comment>
<evidence type="ECO:0000256" key="9">
    <source>
        <dbReference type="SAM" id="MobiDB-lite"/>
    </source>
</evidence>
<gene>
    <name evidence="11" type="ORF">MKZ38_009876</name>
</gene>
<evidence type="ECO:0000256" key="6">
    <source>
        <dbReference type="ARBA" id="ARBA00037941"/>
    </source>
</evidence>
<dbReference type="SUPFAM" id="SSF51905">
    <property type="entry name" value="FAD/NAD(P)-binding domain"/>
    <property type="match status" value="1"/>
</dbReference>